<feature type="region of interest" description="Disordered" evidence="1">
    <location>
        <begin position="33"/>
        <end position="52"/>
    </location>
</feature>
<dbReference type="AlphaFoldDB" id="A0A9D4T833"/>
<comment type="caution">
    <text evidence="2">The sequence shown here is derived from an EMBL/GenBank/DDBJ whole genome shotgun (WGS) entry which is preliminary data.</text>
</comment>
<sequence>MPLAPEAVCVGEEHHGAFREPPATATEAAVVRTSKKPRNARTVPGQQDHTRDPAKCFGFIDVLEESDSPSAAHDVTSGTAEAGATTVSMQLDDYGDEIELLLMPFPDVLLKDPSAQTFLLRVTAQATASHLSAYLVTKLLPKDVASLDPT</sequence>
<protein>
    <submittedName>
        <fullName evidence="2">Uncharacterized protein</fullName>
    </submittedName>
</protein>
<name>A0A9D4T833_RHISA</name>
<dbReference type="EMBL" id="JABSTV010001246">
    <property type="protein sequence ID" value="KAH7977053.1"/>
    <property type="molecule type" value="Genomic_DNA"/>
</dbReference>
<evidence type="ECO:0000313" key="2">
    <source>
        <dbReference type="EMBL" id="KAH7977053.1"/>
    </source>
</evidence>
<keyword evidence="3" id="KW-1185">Reference proteome</keyword>
<reference evidence="2" key="1">
    <citation type="journal article" date="2020" name="Cell">
        <title>Large-Scale Comparative Analyses of Tick Genomes Elucidate Their Genetic Diversity and Vector Capacities.</title>
        <authorList>
            <consortium name="Tick Genome and Microbiome Consortium (TIGMIC)"/>
            <person name="Jia N."/>
            <person name="Wang J."/>
            <person name="Shi W."/>
            <person name="Du L."/>
            <person name="Sun Y."/>
            <person name="Zhan W."/>
            <person name="Jiang J.F."/>
            <person name="Wang Q."/>
            <person name="Zhang B."/>
            <person name="Ji P."/>
            <person name="Bell-Sakyi L."/>
            <person name="Cui X.M."/>
            <person name="Yuan T.T."/>
            <person name="Jiang B.G."/>
            <person name="Yang W.F."/>
            <person name="Lam T.T."/>
            <person name="Chang Q.C."/>
            <person name="Ding S.J."/>
            <person name="Wang X.J."/>
            <person name="Zhu J.G."/>
            <person name="Ruan X.D."/>
            <person name="Zhao L."/>
            <person name="Wei J.T."/>
            <person name="Ye R.Z."/>
            <person name="Que T.C."/>
            <person name="Du C.H."/>
            <person name="Zhou Y.H."/>
            <person name="Cheng J.X."/>
            <person name="Dai P.F."/>
            <person name="Guo W.B."/>
            <person name="Han X.H."/>
            <person name="Huang E.J."/>
            <person name="Li L.F."/>
            <person name="Wei W."/>
            <person name="Gao Y.C."/>
            <person name="Liu J.Z."/>
            <person name="Shao H.Z."/>
            <person name="Wang X."/>
            <person name="Wang C.C."/>
            <person name="Yang T.C."/>
            <person name="Huo Q.B."/>
            <person name="Li W."/>
            <person name="Chen H.Y."/>
            <person name="Chen S.E."/>
            <person name="Zhou L.G."/>
            <person name="Ni X.B."/>
            <person name="Tian J.H."/>
            <person name="Sheng Y."/>
            <person name="Liu T."/>
            <person name="Pan Y.S."/>
            <person name="Xia L.Y."/>
            <person name="Li J."/>
            <person name="Zhao F."/>
            <person name="Cao W.C."/>
        </authorList>
    </citation>
    <scope>NUCLEOTIDE SEQUENCE</scope>
    <source>
        <strain evidence="2">Rsan-2018</strain>
    </source>
</reference>
<dbReference type="Gene3D" id="3.10.20.90">
    <property type="entry name" value="Phosphatidylinositol 3-kinase Catalytic Subunit, Chain A, domain 1"/>
    <property type="match status" value="1"/>
</dbReference>
<evidence type="ECO:0000256" key="1">
    <source>
        <dbReference type="SAM" id="MobiDB-lite"/>
    </source>
</evidence>
<gene>
    <name evidence="2" type="ORF">HPB52_023235</name>
</gene>
<reference evidence="2" key="2">
    <citation type="submission" date="2021-09" db="EMBL/GenBank/DDBJ databases">
        <authorList>
            <person name="Jia N."/>
            <person name="Wang J."/>
            <person name="Shi W."/>
            <person name="Du L."/>
            <person name="Sun Y."/>
            <person name="Zhan W."/>
            <person name="Jiang J."/>
            <person name="Wang Q."/>
            <person name="Zhang B."/>
            <person name="Ji P."/>
            <person name="Sakyi L.B."/>
            <person name="Cui X."/>
            <person name="Yuan T."/>
            <person name="Jiang B."/>
            <person name="Yang W."/>
            <person name="Lam T.T.-Y."/>
            <person name="Chang Q."/>
            <person name="Ding S."/>
            <person name="Wang X."/>
            <person name="Zhu J."/>
            <person name="Ruan X."/>
            <person name="Zhao L."/>
            <person name="Wei J."/>
            <person name="Que T."/>
            <person name="Du C."/>
            <person name="Cheng J."/>
            <person name="Dai P."/>
            <person name="Han X."/>
            <person name="Huang E."/>
            <person name="Gao Y."/>
            <person name="Liu J."/>
            <person name="Shao H."/>
            <person name="Ye R."/>
            <person name="Li L."/>
            <person name="Wei W."/>
            <person name="Wang X."/>
            <person name="Wang C."/>
            <person name="Huo Q."/>
            <person name="Li W."/>
            <person name="Guo W."/>
            <person name="Chen H."/>
            <person name="Chen S."/>
            <person name="Zhou L."/>
            <person name="Zhou L."/>
            <person name="Ni X."/>
            <person name="Tian J."/>
            <person name="Zhou Y."/>
            <person name="Sheng Y."/>
            <person name="Liu T."/>
            <person name="Pan Y."/>
            <person name="Xia L."/>
            <person name="Li J."/>
            <person name="Zhao F."/>
            <person name="Cao W."/>
        </authorList>
    </citation>
    <scope>NUCLEOTIDE SEQUENCE</scope>
    <source>
        <strain evidence="2">Rsan-2018</strain>
        <tissue evidence="2">Larvae</tissue>
    </source>
</reference>
<accession>A0A9D4T833</accession>
<evidence type="ECO:0000313" key="3">
    <source>
        <dbReference type="Proteomes" id="UP000821837"/>
    </source>
</evidence>
<organism evidence="2 3">
    <name type="scientific">Rhipicephalus sanguineus</name>
    <name type="common">Brown dog tick</name>
    <name type="synonym">Ixodes sanguineus</name>
    <dbReference type="NCBI Taxonomy" id="34632"/>
    <lineage>
        <taxon>Eukaryota</taxon>
        <taxon>Metazoa</taxon>
        <taxon>Ecdysozoa</taxon>
        <taxon>Arthropoda</taxon>
        <taxon>Chelicerata</taxon>
        <taxon>Arachnida</taxon>
        <taxon>Acari</taxon>
        <taxon>Parasitiformes</taxon>
        <taxon>Ixodida</taxon>
        <taxon>Ixodoidea</taxon>
        <taxon>Ixodidae</taxon>
        <taxon>Rhipicephalinae</taxon>
        <taxon>Rhipicephalus</taxon>
        <taxon>Rhipicephalus</taxon>
    </lineage>
</organism>
<proteinExistence type="predicted"/>
<dbReference type="Proteomes" id="UP000821837">
    <property type="component" value="Chromosome 10"/>
</dbReference>